<sequence>MSWACIDKMNLFGFMADQNEEMLETSESLESLSLADVSAEKTTPDSDTDLEIEDPEKAFAGITGIELYLEACRLLELVPVSHFIQNLAKPYINLNHHGLGPRGAKAIAIALVSNATVTRLELEDNWILAEGAVCLAQILRENCCLQELVPNLRSFVAKIVAHQVQSSEEFHKGKSVNSIPSFSQITVAPMQKYTHSEDDIL</sequence>
<dbReference type="PANTHER" id="PTHR24114:SF49">
    <property type="entry name" value="LEUCINE-RICH REPEAT-CONTAINING PROTEIN 74A"/>
    <property type="match status" value="1"/>
</dbReference>
<dbReference type="InterPro" id="IPR052394">
    <property type="entry name" value="LRR-containing"/>
</dbReference>
<dbReference type="Pfam" id="PF13516">
    <property type="entry name" value="LRR_6"/>
    <property type="match status" value="2"/>
</dbReference>
<dbReference type="Gene3D" id="3.80.10.10">
    <property type="entry name" value="Ribonuclease Inhibitor"/>
    <property type="match status" value="1"/>
</dbReference>
<accession>A0A8B9S468</accession>
<dbReference type="Ensembl" id="ENSAOWT00000006159.1">
    <property type="protein sequence ID" value="ENSAOWP00000005415.1"/>
    <property type="gene ID" value="ENSAOWG00000003739.1"/>
</dbReference>
<dbReference type="InterPro" id="IPR032675">
    <property type="entry name" value="LRR_dom_sf"/>
</dbReference>
<reference evidence="1" key="1">
    <citation type="submission" date="2025-08" db="UniProtKB">
        <authorList>
            <consortium name="Ensembl"/>
        </authorList>
    </citation>
    <scope>IDENTIFICATION</scope>
</reference>
<dbReference type="AlphaFoldDB" id="A0A8B9S468"/>
<dbReference type="InterPro" id="IPR001611">
    <property type="entry name" value="Leu-rich_rpt"/>
</dbReference>
<evidence type="ECO:0000313" key="2">
    <source>
        <dbReference type="Proteomes" id="UP000694424"/>
    </source>
</evidence>
<name>A0A8B9S468_APTOW</name>
<dbReference type="PANTHER" id="PTHR24114">
    <property type="entry name" value="LEUCINE RICH REPEAT FAMILY PROTEIN"/>
    <property type="match status" value="1"/>
</dbReference>
<protein>
    <recommendedName>
        <fullName evidence="3">Leucine-rich repeat-containing protein 74A</fullName>
    </recommendedName>
</protein>
<evidence type="ECO:0008006" key="3">
    <source>
        <dbReference type="Google" id="ProtNLM"/>
    </source>
</evidence>
<reference evidence="1" key="2">
    <citation type="submission" date="2025-09" db="UniProtKB">
        <authorList>
            <consortium name="Ensembl"/>
        </authorList>
    </citation>
    <scope>IDENTIFICATION</scope>
</reference>
<proteinExistence type="predicted"/>
<keyword evidence="2" id="KW-1185">Reference proteome</keyword>
<dbReference type="SUPFAM" id="SSF52047">
    <property type="entry name" value="RNI-like"/>
    <property type="match status" value="1"/>
</dbReference>
<evidence type="ECO:0000313" key="1">
    <source>
        <dbReference type="Ensembl" id="ENSAOWP00000005415.1"/>
    </source>
</evidence>
<dbReference type="Proteomes" id="UP000694424">
    <property type="component" value="Unplaced"/>
</dbReference>
<organism evidence="1 2">
    <name type="scientific">Apteryx owenii</name>
    <name type="common">Little spotted kiwi</name>
    <dbReference type="NCBI Taxonomy" id="8824"/>
    <lineage>
        <taxon>Eukaryota</taxon>
        <taxon>Metazoa</taxon>
        <taxon>Chordata</taxon>
        <taxon>Craniata</taxon>
        <taxon>Vertebrata</taxon>
        <taxon>Euteleostomi</taxon>
        <taxon>Archelosauria</taxon>
        <taxon>Archosauria</taxon>
        <taxon>Dinosauria</taxon>
        <taxon>Saurischia</taxon>
        <taxon>Theropoda</taxon>
        <taxon>Coelurosauria</taxon>
        <taxon>Aves</taxon>
        <taxon>Palaeognathae</taxon>
        <taxon>Apterygiformes</taxon>
        <taxon>Apterygidae</taxon>
        <taxon>Apteryx</taxon>
    </lineage>
</organism>